<dbReference type="EMBL" id="CP021425">
    <property type="protein sequence ID" value="ARU55420.1"/>
    <property type="molecule type" value="Genomic_DNA"/>
</dbReference>
<dbReference type="Proteomes" id="UP000196027">
    <property type="component" value="Chromosome"/>
</dbReference>
<evidence type="ECO:0000256" key="1">
    <source>
        <dbReference type="SAM" id="MobiDB-lite"/>
    </source>
</evidence>
<feature type="region of interest" description="Disordered" evidence="1">
    <location>
        <begin position="366"/>
        <end position="390"/>
    </location>
</feature>
<reference evidence="2 3" key="1">
    <citation type="submission" date="2017-05" db="EMBL/GenBank/DDBJ databases">
        <title>Genomic insights into alkan degradation activity of Oleiphilus messinensis.</title>
        <authorList>
            <person name="Kozyavkin S.A."/>
            <person name="Slesarev A.I."/>
            <person name="Golyshin P.N."/>
            <person name="Korzhenkov A."/>
            <person name="Golyshina O.N."/>
            <person name="Toshchakov S.V."/>
        </authorList>
    </citation>
    <scope>NUCLEOTIDE SEQUENCE [LARGE SCALE GENOMIC DNA]</scope>
    <source>
        <strain evidence="2 3">ME102</strain>
    </source>
</reference>
<dbReference type="OrthoDB" id="336698at2"/>
<dbReference type="AlphaFoldDB" id="A0A1Y0I598"/>
<feature type="compositionally biased region" description="Polar residues" evidence="1">
    <location>
        <begin position="366"/>
        <end position="384"/>
    </location>
</feature>
<keyword evidence="3" id="KW-1185">Reference proteome</keyword>
<evidence type="ECO:0000313" key="2">
    <source>
        <dbReference type="EMBL" id="ARU55420.1"/>
    </source>
</evidence>
<feature type="region of interest" description="Disordered" evidence="1">
    <location>
        <begin position="53"/>
        <end position="74"/>
    </location>
</feature>
<dbReference type="RefSeq" id="WP_087460533.1">
    <property type="nucleotide sequence ID" value="NZ_CP021425.1"/>
</dbReference>
<protein>
    <submittedName>
        <fullName evidence="2">Uncharacterized protein</fullName>
    </submittedName>
</protein>
<dbReference type="KEGG" id="ome:OLMES_1342"/>
<sequence>MKIKSLSLLPTLAIGRLGSAQEPLDNYEIVTDPEAPLDFRKVQRAETLLVDTESGAITGKLPPSEQPPEFKSGDKIRPVAPFIEAFVALKNDQDHKYLEPLTQDILEQFGLTPRWHIEAGNFKVFRRTNDPDDKVIAHLDGVTDHCTHLLQGRCAHFINDDHGQPKYIPFGHIQFLRPTCEFPEIRLRFTPGKGLVYGSTPLPDDPDIEIPQEMGGPAYSDIDIPPERTVYDSHRGNWNGKYRDDQATLNTLAQGLYAAYGKAPYFNYYENPQPARGYLDDACDGIVTLELVDDEGTVHFNAKARFCAAPPIFAPDSEFVRTIEDDLKQVLLGPKVEQPGDVALQEAKNIVRRAYETVRFMNLSVLNGDTQNGRPNRADTMSGNDSEDLNRPLDPIMTEHTIDTLSITALHQQLYTTLSGGVPPWFHDLLRMPDEVADLTTKGRRKMPAMMSGADARYLALTYRQLNTIKHAGRGYMFETPPTPEDTGLTPMNLTAQLHYRGTGNPANTHISSSVGNCCPGLELDFRSVWKRAFEGITLVEHDNYVLETSPEYEHLLGHRLLSIDIPNEDGEIETRAVVVQAIGPSPDGSTVGPLGTDDNPDGVVNLEWSNTLSAIWKHKGQYLTCRFTKEKMLENQVLADIPEDQTITAQLKVRDFFESDSTMISEALASPGELTQGLCSPWQNDFRECVCYYWASSRPDYVNVEPADNGGSRGDNWMQKKRTGNYVVDDYKDNRLINYQELFTEWESLLQFQLGGRDVPDKS</sequence>
<organism evidence="2 3">
    <name type="scientific">Oleiphilus messinensis</name>
    <dbReference type="NCBI Taxonomy" id="141451"/>
    <lineage>
        <taxon>Bacteria</taxon>
        <taxon>Pseudomonadati</taxon>
        <taxon>Pseudomonadota</taxon>
        <taxon>Gammaproteobacteria</taxon>
        <taxon>Oceanospirillales</taxon>
        <taxon>Oleiphilaceae</taxon>
        <taxon>Oleiphilus</taxon>
    </lineage>
</organism>
<gene>
    <name evidence="2" type="ORF">OLMES_1342</name>
</gene>
<name>A0A1Y0I598_9GAMM</name>
<proteinExistence type="predicted"/>
<accession>A0A1Y0I598</accession>
<evidence type="ECO:0000313" key="3">
    <source>
        <dbReference type="Proteomes" id="UP000196027"/>
    </source>
</evidence>